<dbReference type="AlphaFoldDB" id="A0A151IZR5"/>
<feature type="non-terminal residue" evidence="1">
    <location>
        <position position="1"/>
    </location>
</feature>
<keyword evidence="2" id="KW-1185">Reference proteome</keyword>
<protein>
    <submittedName>
        <fullName evidence="1">Uncharacterized protein</fullName>
    </submittedName>
</protein>
<sequence>NIAAMLQYCRLQCNIAEILQKCKLTICLQNVSNMPVIFHKHCKTVILSLLQ</sequence>
<organism evidence="1 2">
    <name type="scientific">Trachymyrmex cornetzi</name>
    <dbReference type="NCBI Taxonomy" id="471704"/>
    <lineage>
        <taxon>Eukaryota</taxon>
        <taxon>Metazoa</taxon>
        <taxon>Ecdysozoa</taxon>
        <taxon>Arthropoda</taxon>
        <taxon>Hexapoda</taxon>
        <taxon>Insecta</taxon>
        <taxon>Pterygota</taxon>
        <taxon>Neoptera</taxon>
        <taxon>Endopterygota</taxon>
        <taxon>Hymenoptera</taxon>
        <taxon>Apocrita</taxon>
        <taxon>Aculeata</taxon>
        <taxon>Formicoidea</taxon>
        <taxon>Formicidae</taxon>
        <taxon>Myrmicinae</taxon>
        <taxon>Trachymyrmex</taxon>
    </lineage>
</organism>
<accession>A0A151IZR5</accession>
<evidence type="ECO:0000313" key="2">
    <source>
        <dbReference type="Proteomes" id="UP000078492"/>
    </source>
</evidence>
<proteinExistence type="predicted"/>
<reference evidence="1 2" key="1">
    <citation type="submission" date="2015-09" db="EMBL/GenBank/DDBJ databases">
        <title>Trachymyrmex cornetzi WGS genome.</title>
        <authorList>
            <person name="Nygaard S."/>
            <person name="Hu H."/>
            <person name="Boomsma J."/>
            <person name="Zhang G."/>
        </authorList>
    </citation>
    <scope>NUCLEOTIDE SEQUENCE [LARGE SCALE GENOMIC DNA]</scope>
    <source>
        <strain evidence="1">Tcor2-1</strain>
        <tissue evidence="1">Whole body</tissue>
    </source>
</reference>
<evidence type="ECO:0000313" key="1">
    <source>
        <dbReference type="EMBL" id="KYN14590.1"/>
    </source>
</evidence>
<name>A0A151IZR5_9HYME</name>
<dbReference type="EMBL" id="KQ980677">
    <property type="protein sequence ID" value="KYN14590.1"/>
    <property type="molecule type" value="Genomic_DNA"/>
</dbReference>
<gene>
    <name evidence="1" type="ORF">ALC57_13202</name>
</gene>
<dbReference type="Proteomes" id="UP000078492">
    <property type="component" value="Unassembled WGS sequence"/>
</dbReference>